<evidence type="ECO:0000256" key="1">
    <source>
        <dbReference type="SAM" id="Coils"/>
    </source>
</evidence>
<dbReference type="Proteomes" id="UP000515135">
    <property type="component" value="Unplaced"/>
</dbReference>
<dbReference type="GeneID" id="109471455"/>
<dbReference type="KEGG" id="bbel:109471455"/>
<evidence type="ECO:0000313" key="4">
    <source>
        <dbReference type="RefSeq" id="XP_019626340.1"/>
    </source>
</evidence>
<feature type="coiled-coil region" evidence="1">
    <location>
        <begin position="373"/>
        <end position="428"/>
    </location>
</feature>
<dbReference type="GO" id="GO:0051896">
    <property type="term" value="P:regulation of phosphatidylinositol 3-kinase/protein kinase B signal transduction"/>
    <property type="evidence" value="ECO:0007669"/>
    <property type="project" value="InterPro"/>
</dbReference>
<dbReference type="OrthoDB" id="6066489at2759"/>
<feature type="compositionally biased region" description="Basic and acidic residues" evidence="2">
    <location>
        <begin position="282"/>
        <end position="299"/>
    </location>
</feature>
<proteinExistence type="predicted"/>
<evidence type="ECO:0000256" key="2">
    <source>
        <dbReference type="SAM" id="MobiDB-lite"/>
    </source>
</evidence>
<name>A0A6P4YB65_BRABE</name>
<dbReference type="PANTHER" id="PTHR31838">
    <property type="entry name" value="CENTROSOMAL PROTEIN OF 55 KDA"/>
    <property type="match status" value="1"/>
</dbReference>
<feature type="region of interest" description="Disordered" evidence="2">
    <location>
        <begin position="539"/>
        <end position="559"/>
    </location>
</feature>
<dbReference type="RefSeq" id="XP_019626340.1">
    <property type="nucleotide sequence ID" value="XM_019770781.1"/>
</dbReference>
<keyword evidence="3" id="KW-1185">Reference proteome</keyword>
<feature type="region of interest" description="Disordered" evidence="2">
    <location>
        <begin position="30"/>
        <end position="53"/>
    </location>
</feature>
<dbReference type="GO" id="GO:0000281">
    <property type="term" value="P:mitotic cytokinesis"/>
    <property type="evidence" value="ECO:0007669"/>
    <property type="project" value="InterPro"/>
</dbReference>
<feature type="region of interest" description="Disordered" evidence="2">
    <location>
        <begin position="267"/>
        <end position="299"/>
    </location>
</feature>
<organism evidence="3 4">
    <name type="scientific">Branchiostoma belcheri</name>
    <name type="common">Amphioxus</name>
    <dbReference type="NCBI Taxonomy" id="7741"/>
    <lineage>
        <taxon>Eukaryota</taxon>
        <taxon>Metazoa</taxon>
        <taxon>Chordata</taxon>
        <taxon>Cephalochordata</taxon>
        <taxon>Leptocardii</taxon>
        <taxon>Amphioxiformes</taxon>
        <taxon>Branchiostomatidae</taxon>
        <taxon>Branchiostoma</taxon>
    </lineage>
</organism>
<keyword evidence="1" id="KW-0175">Coiled coil</keyword>
<sequence length="592" mass="67900">MCYCNRVNCEGTDCKRTNVIQQGAENIRTKKLQSHSDSRMDRSSATSAVVPRDDAVVPPGSDSCCSHVPCGMDIDQQLHSLQTRLKGTETLSVLLSEAREQIAQLSAALREREGTIVLLQNRLAQSGLSTSLSLGSTERIVPGASRELVQGLIRENARLKQSLRGAPMDEELRRRFAEQQNSIKILEDELTERRESLRKLEDALSSSEDDKDKLIASLRARLQELEKSTQTQDVLCRSLTEESETLRTRLQATAEMCNELAKKLEAEKANRKKDDPSEELEKEMRQMSVSEEKRYKQERRRAQEEITRLQSQVKELVDMNTRWQIYNDQREQYVQQLREKQLQLENRPITPSAPVAVHSGLTEEQQRRIDQTILNAKRETEKTKEEAMRLHDDLTVARNIAFELQAQIEQLQMEKDHSRREIAELRRQGAQLPGGDAQETIQMLQQQVQVCTEDFQAERQDREALQTRLEDLLTAQERDRQVITMLREQVRQLQATGAGYRAATLPRPCQAEYRRNQPVQQSMLIARGHHHGYDVIDGGMQDDDDLTTDGVGSDSDDSAARREHMLYCPRCKREYSKDKHDLLLEHIDVCCS</sequence>
<accession>A0A6P4YB65</accession>
<reference evidence="4" key="1">
    <citation type="submission" date="2025-08" db="UniProtKB">
        <authorList>
            <consortium name="RefSeq"/>
        </authorList>
    </citation>
    <scope>IDENTIFICATION</scope>
    <source>
        <tissue evidence="4">Gonad</tissue>
    </source>
</reference>
<dbReference type="Gene3D" id="1.20.5.1180">
    <property type="entry name" value="Geminin coiled-coil domain"/>
    <property type="match status" value="1"/>
</dbReference>
<dbReference type="Gene3D" id="1.20.5.990">
    <property type="entry name" value="Nemo cc2-lz domain - 1d5 darpin complex"/>
    <property type="match status" value="1"/>
</dbReference>
<protein>
    <submittedName>
        <fullName evidence="4">TNFAIP3-interacting protein 2-like</fullName>
    </submittedName>
</protein>
<evidence type="ECO:0000313" key="3">
    <source>
        <dbReference type="Proteomes" id="UP000515135"/>
    </source>
</evidence>
<dbReference type="InterPro" id="IPR038926">
    <property type="entry name" value="CEP55"/>
</dbReference>
<gene>
    <name evidence="4" type="primary">LOC109471455</name>
</gene>
<dbReference type="AlphaFoldDB" id="A0A6P4YB65"/>
<dbReference type="PANTHER" id="PTHR31838:SF1">
    <property type="entry name" value="CENTROSOMAL PROTEIN OF 55 KDA"/>
    <property type="match status" value="1"/>
</dbReference>